<evidence type="ECO:0000313" key="3">
    <source>
        <dbReference type="Proteomes" id="UP000384354"/>
    </source>
</evidence>
<evidence type="ECO:0000313" key="2">
    <source>
        <dbReference type="EMBL" id="VVD61899.1"/>
    </source>
</evidence>
<sequence>MFYDPRFVVPSLMPLVIALVFFAVGGTTAFYDLPLLTLSVLLVGIVFFVAGVWPILARRKPTGDEDSEQSFTAAGR</sequence>
<feature type="transmembrane region" description="Helical" evidence="1">
    <location>
        <begin position="37"/>
        <end position="56"/>
    </location>
</feature>
<accession>A0A5E4RIN9</accession>
<dbReference type="EMBL" id="CABPSL010000001">
    <property type="protein sequence ID" value="VVD61899.1"/>
    <property type="molecule type" value="Genomic_DNA"/>
</dbReference>
<keyword evidence="1" id="KW-0472">Membrane</keyword>
<keyword evidence="1" id="KW-0812">Transmembrane</keyword>
<evidence type="ECO:0000256" key="1">
    <source>
        <dbReference type="SAM" id="Phobius"/>
    </source>
</evidence>
<reference evidence="2 3" key="1">
    <citation type="submission" date="2019-08" db="EMBL/GenBank/DDBJ databases">
        <authorList>
            <person name="Peeters C."/>
        </authorList>
    </citation>
    <scope>NUCLEOTIDE SEQUENCE [LARGE SCALE GENOMIC DNA]</scope>
    <source>
        <strain evidence="2 3">LMG 31106</strain>
    </source>
</reference>
<keyword evidence="1" id="KW-1133">Transmembrane helix</keyword>
<dbReference type="AlphaFoldDB" id="A0A5E4RIN9"/>
<gene>
    <name evidence="2" type="ORF">PCE31106_00140</name>
</gene>
<dbReference type="RefSeq" id="WP_150562052.1">
    <property type="nucleotide sequence ID" value="NZ_CABPSL010000001.1"/>
</dbReference>
<organism evidence="2 3">
    <name type="scientific">Pandoraea cepalis</name>
    <dbReference type="NCBI Taxonomy" id="2508294"/>
    <lineage>
        <taxon>Bacteria</taxon>
        <taxon>Pseudomonadati</taxon>
        <taxon>Pseudomonadota</taxon>
        <taxon>Betaproteobacteria</taxon>
        <taxon>Burkholderiales</taxon>
        <taxon>Burkholderiaceae</taxon>
        <taxon>Pandoraea</taxon>
    </lineage>
</organism>
<dbReference type="Proteomes" id="UP000384354">
    <property type="component" value="Unassembled WGS sequence"/>
</dbReference>
<name>A0A5E4RIN9_9BURK</name>
<feature type="transmembrane region" description="Helical" evidence="1">
    <location>
        <begin position="12"/>
        <end position="31"/>
    </location>
</feature>
<proteinExistence type="predicted"/>
<protein>
    <submittedName>
        <fullName evidence="2">Uncharacterized protein</fullName>
    </submittedName>
</protein>